<dbReference type="eggNOG" id="KOG1245">
    <property type="taxonomic scope" value="Eukaryota"/>
</dbReference>
<feature type="domain" description="DDT" evidence="3">
    <location>
        <begin position="26"/>
        <end position="87"/>
    </location>
</feature>
<feature type="non-terminal residue" evidence="4">
    <location>
        <position position="87"/>
    </location>
</feature>
<dbReference type="InParanoid" id="A7SKI5"/>
<evidence type="ECO:0000259" key="3">
    <source>
        <dbReference type="PROSITE" id="PS50827"/>
    </source>
</evidence>
<dbReference type="STRING" id="45351.A7SKI5"/>
<dbReference type="GO" id="GO:0090535">
    <property type="term" value="C:WICH complex"/>
    <property type="evidence" value="ECO:0007669"/>
    <property type="project" value="InterPro"/>
</dbReference>
<gene>
    <name evidence="4" type="ORF">NEMVEDRAFT_v1g121677</name>
</gene>
<feature type="non-terminal residue" evidence="4">
    <location>
        <position position="1"/>
    </location>
</feature>
<dbReference type="PhylomeDB" id="A7SKI5"/>
<protein>
    <recommendedName>
        <fullName evidence="3">DDT domain-containing protein</fullName>
    </recommendedName>
</protein>
<evidence type="ECO:0000256" key="2">
    <source>
        <dbReference type="ARBA" id="ARBA00023242"/>
    </source>
</evidence>
<keyword evidence="5" id="KW-1185">Reference proteome</keyword>
<evidence type="ECO:0000256" key="1">
    <source>
        <dbReference type="ARBA" id="ARBA00004123"/>
    </source>
</evidence>
<sequence length="87" mass="9654">RFEDTELELTPLPGAKTVVIPDKLTPENFADVVMVMEFVTAFKELFVLEEKFAVTADSIMKALVSGDEGFPVLSKILVVLLQILLQD</sequence>
<dbReference type="PROSITE" id="PS50827">
    <property type="entry name" value="DDT"/>
    <property type="match status" value="1"/>
</dbReference>
<reference evidence="4 5" key="1">
    <citation type="journal article" date="2007" name="Science">
        <title>Sea anemone genome reveals ancestral eumetazoan gene repertoire and genomic organization.</title>
        <authorList>
            <person name="Putnam N.H."/>
            <person name="Srivastava M."/>
            <person name="Hellsten U."/>
            <person name="Dirks B."/>
            <person name="Chapman J."/>
            <person name="Salamov A."/>
            <person name="Terry A."/>
            <person name="Shapiro H."/>
            <person name="Lindquist E."/>
            <person name="Kapitonov V.V."/>
            <person name="Jurka J."/>
            <person name="Genikhovich G."/>
            <person name="Grigoriev I.V."/>
            <person name="Lucas S.M."/>
            <person name="Steele R.E."/>
            <person name="Finnerty J.R."/>
            <person name="Technau U."/>
            <person name="Martindale M.Q."/>
            <person name="Rokhsar D.S."/>
        </authorList>
    </citation>
    <scope>NUCLEOTIDE SEQUENCE [LARGE SCALE GENOMIC DNA]</scope>
    <source>
        <strain evidence="5">CH2 X CH6</strain>
    </source>
</reference>
<dbReference type="Proteomes" id="UP000001593">
    <property type="component" value="Unassembled WGS sequence"/>
</dbReference>
<proteinExistence type="predicted"/>
<dbReference type="HOGENOM" id="CLU_2489763_0_0_1"/>
<dbReference type="PANTHER" id="PTHR46802">
    <property type="entry name" value="TYROSINE-PROTEIN KINASE BAZ1B"/>
    <property type="match status" value="1"/>
</dbReference>
<dbReference type="InterPro" id="IPR047174">
    <property type="entry name" value="BAZ1B"/>
</dbReference>
<dbReference type="InterPro" id="IPR018501">
    <property type="entry name" value="DDT_dom"/>
</dbReference>
<comment type="subcellular location">
    <subcellularLocation>
        <location evidence="1">Nucleus</location>
    </subcellularLocation>
</comment>
<evidence type="ECO:0000313" key="4">
    <source>
        <dbReference type="EMBL" id="EDO35778.1"/>
    </source>
</evidence>
<dbReference type="EMBL" id="DS469688">
    <property type="protein sequence ID" value="EDO35778.1"/>
    <property type="molecule type" value="Genomic_DNA"/>
</dbReference>
<dbReference type="Pfam" id="PF02791">
    <property type="entry name" value="DDT"/>
    <property type="match status" value="1"/>
</dbReference>
<keyword evidence="2" id="KW-0539">Nucleus</keyword>
<name>A7SKI5_NEMVE</name>
<dbReference type="PANTHER" id="PTHR46802:SF1">
    <property type="entry name" value="TYROSINE-PROTEIN KINASE BAZ1B"/>
    <property type="match status" value="1"/>
</dbReference>
<organism evidence="4 5">
    <name type="scientific">Nematostella vectensis</name>
    <name type="common">Starlet sea anemone</name>
    <dbReference type="NCBI Taxonomy" id="45351"/>
    <lineage>
        <taxon>Eukaryota</taxon>
        <taxon>Metazoa</taxon>
        <taxon>Cnidaria</taxon>
        <taxon>Anthozoa</taxon>
        <taxon>Hexacorallia</taxon>
        <taxon>Actiniaria</taxon>
        <taxon>Edwardsiidae</taxon>
        <taxon>Nematostella</taxon>
    </lineage>
</organism>
<accession>A7SKI5</accession>
<evidence type="ECO:0000313" key="5">
    <source>
        <dbReference type="Proteomes" id="UP000001593"/>
    </source>
</evidence>
<dbReference type="AlphaFoldDB" id="A7SKI5"/>
<dbReference type="SMART" id="SM00571">
    <property type="entry name" value="DDT"/>
    <property type="match status" value="1"/>
</dbReference>
<dbReference type="GO" id="GO:0140801">
    <property type="term" value="F:histone H2AXY142 kinase activity"/>
    <property type="evidence" value="ECO:0007669"/>
    <property type="project" value="InterPro"/>
</dbReference>